<evidence type="ECO:0000313" key="8">
    <source>
        <dbReference type="Proteomes" id="UP000051500"/>
    </source>
</evidence>
<evidence type="ECO:0000313" key="7">
    <source>
        <dbReference type="EMBL" id="KRN88308.1"/>
    </source>
</evidence>
<dbReference type="PANTHER" id="PTHR34294:SF5">
    <property type="entry name" value="CENTRAL GLYCOLYTIC GENES REGULATOR"/>
    <property type="match status" value="1"/>
</dbReference>
<dbReference type="GO" id="GO:0003677">
    <property type="term" value="F:DNA binding"/>
    <property type="evidence" value="ECO:0007669"/>
    <property type="project" value="UniProtKB-KW"/>
</dbReference>
<dbReference type="Gene3D" id="1.10.10.10">
    <property type="entry name" value="Winged helix-like DNA-binding domain superfamily/Winged helix DNA-binding domain"/>
    <property type="match status" value="1"/>
</dbReference>
<dbReference type="SUPFAM" id="SSF100950">
    <property type="entry name" value="NagB/RpiA/CoA transferase-like"/>
    <property type="match status" value="1"/>
</dbReference>
<evidence type="ECO:0000256" key="4">
    <source>
        <dbReference type="ARBA" id="ARBA00023163"/>
    </source>
</evidence>
<keyword evidence="3" id="KW-0238">DNA-binding</keyword>
<dbReference type="Proteomes" id="UP000051500">
    <property type="component" value="Unassembled WGS sequence"/>
</dbReference>
<comment type="similarity">
    <text evidence="1">Belongs to the SorC transcriptional regulatory family.</text>
</comment>
<name>A0A0R2KQ02_9LACO</name>
<feature type="domain" description="Sugar-binding" evidence="5">
    <location>
        <begin position="91"/>
        <end position="341"/>
    </location>
</feature>
<dbReference type="OrthoDB" id="9793820at2"/>
<dbReference type="EMBL" id="JQBZ01000026">
    <property type="protein sequence ID" value="KRN88308.1"/>
    <property type="molecule type" value="Genomic_DNA"/>
</dbReference>
<accession>A0A0R2KQ02</accession>
<dbReference type="Gene3D" id="3.40.50.1360">
    <property type="match status" value="1"/>
</dbReference>
<evidence type="ECO:0000259" key="5">
    <source>
        <dbReference type="Pfam" id="PF04198"/>
    </source>
</evidence>
<feature type="domain" description="CggR N-terminal DNA binding" evidence="6">
    <location>
        <begin position="18"/>
        <end position="88"/>
    </location>
</feature>
<keyword evidence="4" id="KW-0804">Transcription</keyword>
<dbReference type="Pfam" id="PF21715">
    <property type="entry name" value="CggR_N"/>
    <property type="match status" value="1"/>
</dbReference>
<dbReference type="InterPro" id="IPR037171">
    <property type="entry name" value="NagB/RpiA_transferase-like"/>
</dbReference>
<protein>
    <submittedName>
        <fullName evidence="7">Central glycolytic regulator</fullName>
    </submittedName>
</protein>
<evidence type="ECO:0000256" key="3">
    <source>
        <dbReference type="ARBA" id="ARBA00023125"/>
    </source>
</evidence>
<dbReference type="InterPro" id="IPR036390">
    <property type="entry name" value="WH_DNA-bd_sf"/>
</dbReference>
<dbReference type="STRING" id="1122146.IV53_GL001071"/>
<comment type="caution">
    <text evidence="7">The sequence shown here is derived from an EMBL/GenBank/DDBJ whole genome shotgun (WGS) entry which is preliminary data.</text>
</comment>
<dbReference type="Pfam" id="PF04198">
    <property type="entry name" value="Sugar-bind"/>
    <property type="match status" value="1"/>
</dbReference>
<keyword evidence="8" id="KW-1185">Reference proteome</keyword>
<dbReference type="RefSeq" id="WP_027106364.1">
    <property type="nucleotide sequence ID" value="NZ_AUHP01000004.1"/>
</dbReference>
<reference evidence="7 8" key="1">
    <citation type="journal article" date="2015" name="Genome Announc.">
        <title>Expanding the biotechnology potential of lactobacilli through comparative genomics of 213 strains and associated genera.</title>
        <authorList>
            <person name="Sun Z."/>
            <person name="Harris H.M."/>
            <person name="McCann A."/>
            <person name="Guo C."/>
            <person name="Argimon S."/>
            <person name="Zhang W."/>
            <person name="Yang X."/>
            <person name="Jeffery I.B."/>
            <person name="Cooney J.C."/>
            <person name="Kagawa T.F."/>
            <person name="Liu W."/>
            <person name="Song Y."/>
            <person name="Salvetti E."/>
            <person name="Wrobel A."/>
            <person name="Rasinkangas P."/>
            <person name="Parkhill J."/>
            <person name="Rea M.C."/>
            <person name="O'Sullivan O."/>
            <person name="Ritari J."/>
            <person name="Douillard F.P."/>
            <person name="Paul Ross R."/>
            <person name="Yang R."/>
            <person name="Briner A.E."/>
            <person name="Felis G.E."/>
            <person name="de Vos W.M."/>
            <person name="Barrangou R."/>
            <person name="Klaenhammer T.R."/>
            <person name="Caufield P.W."/>
            <person name="Cui Y."/>
            <person name="Zhang H."/>
            <person name="O'Toole P.W."/>
        </authorList>
    </citation>
    <scope>NUCLEOTIDE SEQUENCE [LARGE SCALE GENOMIC DNA]</scope>
    <source>
        <strain evidence="7 8">DSM 22408</strain>
    </source>
</reference>
<organism evidence="7 8">
    <name type="scientific">Ligilactobacillus ceti DSM 22408</name>
    <dbReference type="NCBI Taxonomy" id="1122146"/>
    <lineage>
        <taxon>Bacteria</taxon>
        <taxon>Bacillati</taxon>
        <taxon>Bacillota</taxon>
        <taxon>Bacilli</taxon>
        <taxon>Lactobacillales</taxon>
        <taxon>Lactobacillaceae</taxon>
        <taxon>Ligilactobacillus</taxon>
    </lineage>
</organism>
<evidence type="ECO:0000259" key="6">
    <source>
        <dbReference type="Pfam" id="PF21715"/>
    </source>
</evidence>
<gene>
    <name evidence="7" type="ORF">IV53_GL001071</name>
</gene>
<keyword evidence="2" id="KW-0805">Transcription regulation</keyword>
<evidence type="ECO:0000256" key="2">
    <source>
        <dbReference type="ARBA" id="ARBA00023015"/>
    </source>
</evidence>
<dbReference type="InterPro" id="IPR051054">
    <property type="entry name" value="SorC_transcr_regulators"/>
</dbReference>
<evidence type="ECO:0000256" key="1">
    <source>
        <dbReference type="ARBA" id="ARBA00010466"/>
    </source>
</evidence>
<dbReference type="AlphaFoldDB" id="A0A0R2KQ02"/>
<dbReference type="InterPro" id="IPR048715">
    <property type="entry name" value="CggR_N"/>
</dbReference>
<sequence>MHQESKLINTIVPDLIKVMEQRFNILRNIAFSEPVGRRSLAQTLGISERALRTETDFLRRQDLIVTTRSGMILTVKGNETVTGLTNVMDQLLGLSQLEKELCETLEIKKCLIVSGDSDQQEFVKEAIGKLADDLLQEILPKGDNIIAVMGGTTMEQVAEQMTCDLALKRTLTFVPARGGLGEKVEIQANNISAKMALKTGGKHRALYVPEQVSKDTYRTLITEPGVQEVIQLIKESNAVVHSIGDAISMAERRYMPDEIIEKMREKNTVGEAFGYFFDENGQIIYRIPKIGLNLENLADMETVVAVAGGSAKAQAIVAYMKIAPKQTCLVTDEGAARAILKK</sequence>
<dbReference type="PATRIC" id="fig|1122146.4.peg.1106"/>
<dbReference type="PANTHER" id="PTHR34294">
    <property type="entry name" value="TRANSCRIPTIONAL REGULATOR-RELATED"/>
    <property type="match status" value="1"/>
</dbReference>
<proteinExistence type="inferred from homology"/>
<dbReference type="GO" id="GO:0030246">
    <property type="term" value="F:carbohydrate binding"/>
    <property type="evidence" value="ECO:0007669"/>
    <property type="project" value="InterPro"/>
</dbReference>
<dbReference type="SUPFAM" id="SSF46785">
    <property type="entry name" value="Winged helix' DNA-binding domain"/>
    <property type="match status" value="1"/>
</dbReference>
<dbReference type="InterPro" id="IPR036388">
    <property type="entry name" value="WH-like_DNA-bd_sf"/>
</dbReference>
<dbReference type="InterPro" id="IPR007324">
    <property type="entry name" value="Sugar-bd_dom_put"/>
</dbReference>
<dbReference type="eggNOG" id="COG2390">
    <property type="taxonomic scope" value="Bacteria"/>
</dbReference>